<keyword evidence="1" id="KW-0378">Hydrolase</keyword>
<dbReference type="Pfam" id="PF00328">
    <property type="entry name" value="His_Phos_2"/>
    <property type="match status" value="1"/>
</dbReference>
<dbReference type="GO" id="GO:0009277">
    <property type="term" value="C:fungal-type cell wall"/>
    <property type="evidence" value="ECO:0007669"/>
    <property type="project" value="TreeGrafter"/>
</dbReference>
<keyword evidence="3" id="KW-1185">Reference proteome</keyword>
<dbReference type="Gene3D" id="3.40.50.1240">
    <property type="entry name" value="Phosphoglycerate mutase-like"/>
    <property type="match status" value="1"/>
</dbReference>
<dbReference type="SUPFAM" id="SSF53254">
    <property type="entry name" value="Phosphoglycerate mutase-like"/>
    <property type="match status" value="1"/>
</dbReference>
<accession>A0A060STT0</accession>
<dbReference type="InterPro" id="IPR029033">
    <property type="entry name" value="His_PPase_superfam"/>
</dbReference>
<organism evidence="2 3">
    <name type="scientific">Pycnoporus cinnabarinus</name>
    <name type="common">Cinnabar-red polypore</name>
    <name type="synonym">Trametes cinnabarina</name>
    <dbReference type="NCBI Taxonomy" id="5643"/>
    <lineage>
        <taxon>Eukaryota</taxon>
        <taxon>Fungi</taxon>
        <taxon>Dikarya</taxon>
        <taxon>Basidiomycota</taxon>
        <taxon>Agaricomycotina</taxon>
        <taxon>Agaricomycetes</taxon>
        <taxon>Polyporales</taxon>
        <taxon>Polyporaceae</taxon>
        <taxon>Trametes</taxon>
    </lineage>
</organism>
<dbReference type="GO" id="GO:0003993">
    <property type="term" value="F:acid phosphatase activity"/>
    <property type="evidence" value="ECO:0007669"/>
    <property type="project" value="TreeGrafter"/>
</dbReference>
<evidence type="ECO:0000313" key="3">
    <source>
        <dbReference type="Proteomes" id="UP000029665"/>
    </source>
</evidence>
<gene>
    <name evidence="2" type="ORF">BN946_scf184912.g55</name>
</gene>
<reference evidence="2" key="1">
    <citation type="submission" date="2014-01" db="EMBL/GenBank/DDBJ databases">
        <title>The genome of the white-rot fungus Pycnoporus cinnabarinus: a basidiomycete model with a versatile arsenal for lignocellulosic biomass breakdown.</title>
        <authorList>
            <person name="Levasseur A."/>
            <person name="Lomascolo A."/>
            <person name="Ruiz-Duenas F.J."/>
            <person name="Uzan E."/>
            <person name="Piumi F."/>
            <person name="Kues U."/>
            <person name="Ram A.F.J."/>
            <person name="Murat C."/>
            <person name="Haon M."/>
            <person name="Benoit I."/>
            <person name="Arfi Y."/>
            <person name="Chevret D."/>
            <person name="Drula E."/>
            <person name="Kwon M.J."/>
            <person name="Gouret P."/>
            <person name="Lesage-Meessen L."/>
            <person name="Lombard V."/>
            <person name="Mariette J."/>
            <person name="Noirot C."/>
            <person name="Park J."/>
            <person name="Patyshakuliyeva A."/>
            <person name="Wieneger R.A.B."/>
            <person name="Wosten H.A.B."/>
            <person name="Martin F."/>
            <person name="Coutinho P.M."/>
            <person name="de Vries R."/>
            <person name="Martinez A.T."/>
            <person name="Klopp C."/>
            <person name="Pontarotti P."/>
            <person name="Henrissat B."/>
            <person name="Record E."/>
        </authorList>
    </citation>
    <scope>NUCLEOTIDE SEQUENCE [LARGE SCALE GENOMIC DNA]</scope>
    <source>
        <strain evidence="2">BRFM137</strain>
    </source>
</reference>
<dbReference type="InterPro" id="IPR000560">
    <property type="entry name" value="His_Pase_clade-2"/>
</dbReference>
<dbReference type="Proteomes" id="UP000029665">
    <property type="component" value="Unassembled WGS sequence"/>
</dbReference>
<dbReference type="OrthoDB" id="6509975at2759"/>
<dbReference type="PANTHER" id="PTHR20963">
    <property type="entry name" value="MULTIPLE INOSITOL POLYPHOSPHATE PHOSPHATASE-RELATED"/>
    <property type="match status" value="1"/>
</dbReference>
<sequence length="102" mass="11341">MPDSVNCTFADSLTPSTGCPAYGGGDSSFKAQDFRAAYQPAVADRLNQYLEGLTLNSSDIGVMQDLCGFQAEIDGDTRFCDIFTETEWKDYEYAHDLNYYYG</sequence>
<proteinExistence type="predicted"/>
<evidence type="ECO:0000313" key="2">
    <source>
        <dbReference type="EMBL" id="CDO77556.1"/>
    </source>
</evidence>
<dbReference type="EMBL" id="CCBP010000457">
    <property type="protein sequence ID" value="CDO77556.1"/>
    <property type="molecule type" value="Genomic_DNA"/>
</dbReference>
<dbReference type="PANTHER" id="PTHR20963:SF18">
    <property type="entry name" value="ACID PHOSPHATASE PHO11-RELATED"/>
    <property type="match status" value="1"/>
</dbReference>
<name>A0A060STT0_PYCCI</name>
<dbReference type="HOGENOM" id="CLU_2278864_0_0_1"/>
<dbReference type="AlphaFoldDB" id="A0A060STT0"/>
<dbReference type="STRING" id="5643.A0A060STT0"/>
<protein>
    <submittedName>
        <fullName evidence="2">Uncharacterized protein</fullName>
    </submittedName>
</protein>
<comment type="caution">
    <text evidence="2">The sequence shown here is derived from an EMBL/GenBank/DDBJ whole genome shotgun (WGS) entry which is preliminary data.</text>
</comment>
<evidence type="ECO:0000256" key="1">
    <source>
        <dbReference type="ARBA" id="ARBA00022801"/>
    </source>
</evidence>